<organism evidence="2 3">
    <name type="scientific">Datura stramonium</name>
    <name type="common">Jimsonweed</name>
    <name type="synonym">Common thornapple</name>
    <dbReference type="NCBI Taxonomy" id="4076"/>
    <lineage>
        <taxon>Eukaryota</taxon>
        <taxon>Viridiplantae</taxon>
        <taxon>Streptophyta</taxon>
        <taxon>Embryophyta</taxon>
        <taxon>Tracheophyta</taxon>
        <taxon>Spermatophyta</taxon>
        <taxon>Magnoliopsida</taxon>
        <taxon>eudicotyledons</taxon>
        <taxon>Gunneridae</taxon>
        <taxon>Pentapetalae</taxon>
        <taxon>asterids</taxon>
        <taxon>lamiids</taxon>
        <taxon>Solanales</taxon>
        <taxon>Solanaceae</taxon>
        <taxon>Solanoideae</taxon>
        <taxon>Datureae</taxon>
        <taxon>Datura</taxon>
    </lineage>
</organism>
<proteinExistence type="predicted"/>
<comment type="caution">
    <text evidence="2">The sequence shown here is derived from an EMBL/GenBank/DDBJ whole genome shotgun (WGS) entry which is preliminary data.</text>
</comment>
<feature type="non-terminal residue" evidence="2">
    <location>
        <position position="1"/>
    </location>
</feature>
<accession>A0ABS8V1X8</accession>
<dbReference type="EMBL" id="JACEIK010003294">
    <property type="protein sequence ID" value="MCD9641150.1"/>
    <property type="molecule type" value="Genomic_DNA"/>
</dbReference>
<feature type="compositionally biased region" description="Polar residues" evidence="1">
    <location>
        <begin position="66"/>
        <end position="76"/>
    </location>
</feature>
<evidence type="ECO:0000313" key="3">
    <source>
        <dbReference type="Proteomes" id="UP000823775"/>
    </source>
</evidence>
<protein>
    <submittedName>
        <fullName evidence="2">Uncharacterized protein</fullName>
    </submittedName>
</protein>
<dbReference type="Proteomes" id="UP000823775">
    <property type="component" value="Unassembled WGS sequence"/>
</dbReference>
<feature type="compositionally biased region" description="Basic and acidic residues" evidence="1">
    <location>
        <begin position="53"/>
        <end position="64"/>
    </location>
</feature>
<reference evidence="2 3" key="1">
    <citation type="journal article" date="2021" name="BMC Genomics">
        <title>Datura genome reveals duplications of psychoactive alkaloid biosynthetic genes and high mutation rate following tissue culture.</title>
        <authorList>
            <person name="Rajewski A."/>
            <person name="Carter-House D."/>
            <person name="Stajich J."/>
            <person name="Litt A."/>
        </authorList>
    </citation>
    <scope>NUCLEOTIDE SEQUENCE [LARGE SCALE GENOMIC DNA]</scope>
    <source>
        <strain evidence="2">AR-01</strain>
    </source>
</reference>
<gene>
    <name evidence="2" type="ORF">HAX54_027096</name>
</gene>
<name>A0ABS8V1X8_DATST</name>
<sequence length="76" mass="8444">HEVAESDDSEDEQPLSWKGKLAKINGGCLEGKPSQNNLKKKTVKRVFLEEEVEPKNVLDPEEHGTVLSQPSTARSM</sequence>
<keyword evidence="3" id="KW-1185">Reference proteome</keyword>
<evidence type="ECO:0000256" key="1">
    <source>
        <dbReference type="SAM" id="MobiDB-lite"/>
    </source>
</evidence>
<feature type="region of interest" description="Disordered" evidence="1">
    <location>
        <begin position="53"/>
        <end position="76"/>
    </location>
</feature>
<evidence type="ECO:0000313" key="2">
    <source>
        <dbReference type="EMBL" id="MCD9641150.1"/>
    </source>
</evidence>